<evidence type="ECO:0000256" key="2">
    <source>
        <dbReference type="ARBA" id="ARBA00023002"/>
    </source>
</evidence>
<dbReference type="STRING" id="2718.CHUV0807_1341"/>
<comment type="similarity">
    <text evidence="1">Belongs to the short-chain dehydrogenases/reductases (SDR) family.</text>
</comment>
<dbReference type="Gene3D" id="3.40.50.720">
    <property type="entry name" value="NAD(P)-binding Rossmann-like Domain"/>
    <property type="match status" value="1"/>
</dbReference>
<dbReference type="PANTHER" id="PTHR42760">
    <property type="entry name" value="SHORT-CHAIN DEHYDROGENASES/REDUCTASES FAMILY MEMBER"/>
    <property type="match status" value="1"/>
</dbReference>
<sequence length="278" mass="29313">MPSFIPTGVIIMARLAGKTALVTGAARGIGEAIARAFASEGAFVYLSDINHAGGERVAAEIGANARYLPLDVREERDWEAALQTIAADHRSLDILVNNAGITGIETSREHDPEHASLANWRAVLHTNLDGTFLGCRYAIGAMRSQGTGSIINISSRSGLVGIPTAAAYAASKAAIRNHTKSVALYCAQQGLAIRCNSIHPAAIDTPMWWPMLGGTEAQRPERLAEMARAIPVRRLGRVEEVAALALLLASDEATYITGSEYNIDGGLLAGSAASPKSE</sequence>
<dbReference type="AlphaFoldDB" id="C8NCX1"/>
<dbReference type="PRINTS" id="PR00081">
    <property type="entry name" value="GDHRDH"/>
</dbReference>
<comment type="caution">
    <text evidence="3">The sequence shown here is derived from an EMBL/GenBank/DDBJ whole genome shotgun (WGS) entry which is preliminary data.</text>
</comment>
<evidence type="ECO:0000256" key="1">
    <source>
        <dbReference type="ARBA" id="ARBA00006484"/>
    </source>
</evidence>
<dbReference type="SUPFAM" id="SSF51735">
    <property type="entry name" value="NAD(P)-binding Rossmann-fold domains"/>
    <property type="match status" value="1"/>
</dbReference>
<dbReference type="PRINTS" id="PR00080">
    <property type="entry name" value="SDRFAMILY"/>
</dbReference>
<keyword evidence="4" id="KW-1185">Reference proteome</keyword>
<dbReference type="FunFam" id="3.40.50.720:FF:000084">
    <property type="entry name" value="Short-chain dehydrogenase reductase"/>
    <property type="match status" value="1"/>
</dbReference>
<name>C8NCX1_CARH6</name>
<accession>C8NCX1</accession>
<organism evidence="3 4">
    <name type="scientific">Cardiobacterium hominis (strain ATCC 15826 / DSM 8339 / NCTC 10426 / 6573)</name>
    <dbReference type="NCBI Taxonomy" id="638300"/>
    <lineage>
        <taxon>Bacteria</taxon>
        <taxon>Pseudomonadati</taxon>
        <taxon>Pseudomonadota</taxon>
        <taxon>Gammaproteobacteria</taxon>
        <taxon>Cardiobacteriales</taxon>
        <taxon>Cardiobacteriaceae</taxon>
        <taxon>Cardiobacterium</taxon>
    </lineage>
</organism>
<proteinExistence type="inferred from homology"/>
<dbReference type="InterPro" id="IPR036291">
    <property type="entry name" value="NAD(P)-bd_dom_sf"/>
</dbReference>
<evidence type="ECO:0000313" key="4">
    <source>
        <dbReference type="Proteomes" id="UP000004870"/>
    </source>
</evidence>
<dbReference type="PANTHER" id="PTHR42760:SF133">
    <property type="entry name" value="3-OXOACYL-[ACYL-CARRIER-PROTEIN] REDUCTASE"/>
    <property type="match status" value="1"/>
</dbReference>
<gene>
    <name evidence="3" type="ORF">HMPREF0198_2349</name>
</gene>
<protein>
    <submittedName>
        <fullName evidence="3">Oxidoreductase, short chain dehydrogenase/reductase family protein</fullName>
    </submittedName>
</protein>
<dbReference type="InterPro" id="IPR002347">
    <property type="entry name" value="SDR_fam"/>
</dbReference>
<dbReference type="GO" id="GO:0016616">
    <property type="term" value="F:oxidoreductase activity, acting on the CH-OH group of donors, NAD or NADP as acceptor"/>
    <property type="evidence" value="ECO:0007669"/>
    <property type="project" value="TreeGrafter"/>
</dbReference>
<dbReference type="Proteomes" id="UP000004870">
    <property type="component" value="Unassembled WGS sequence"/>
</dbReference>
<reference evidence="3 4" key="1">
    <citation type="submission" date="2009-08" db="EMBL/GenBank/DDBJ databases">
        <authorList>
            <person name="Qin X."/>
            <person name="Bachman B."/>
            <person name="Battles P."/>
            <person name="Bell A."/>
            <person name="Bess C."/>
            <person name="Bickham C."/>
            <person name="Chaboub L."/>
            <person name="Chen D."/>
            <person name="Coyle M."/>
            <person name="Deiros D.R."/>
            <person name="Dinh H."/>
            <person name="Forbes L."/>
            <person name="Fowler G."/>
            <person name="Francisco L."/>
            <person name="Fu Q."/>
            <person name="Gubbala S."/>
            <person name="Hale W."/>
            <person name="Han Y."/>
            <person name="Hemphill L."/>
            <person name="Highlander S.K."/>
            <person name="Hirani K."/>
            <person name="Hogues M."/>
            <person name="Jackson L."/>
            <person name="Jakkamsetti A."/>
            <person name="Javaid M."/>
            <person name="Jiang H."/>
            <person name="Korchina V."/>
            <person name="Kovar C."/>
            <person name="Lara F."/>
            <person name="Lee S."/>
            <person name="Mata R."/>
            <person name="Mathew T."/>
            <person name="Moen C."/>
            <person name="Morales K."/>
            <person name="Munidasa M."/>
            <person name="Nazareth L."/>
            <person name="Ngo R."/>
            <person name="Nguyen L."/>
            <person name="Okwuonu G."/>
            <person name="Ongeri F."/>
            <person name="Patil S."/>
            <person name="Petrosino J."/>
            <person name="Pham C."/>
            <person name="Pham P."/>
            <person name="Pu L.-L."/>
            <person name="Puazo M."/>
            <person name="Raj R."/>
            <person name="Reid J."/>
            <person name="Rouhana J."/>
            <person name="Saada N."/>
            <person name="Shang Y."/>
            <person name="Simmons D."/>
            <person name="Thornton R."/>
            <person name="Warren J."/>
            <person name="Weissenberger G."/>
            <person name="Zhang J."/>
            <person name="Zhang L."/>
            <person name="Zhou C."/>
            <person name="Zhu D."/>
            <person name="Muzny D."/>
            <person name="Worley K."/>
            <person name="Gibbs R."/>
        </authorList>
    </citation>
    <scope>NUCLEOTIDE SEQUENCE [LARGE SCALE GENOMIC DNA]</scope>
    <source>
        <strain evidence="4">ATCC 15826 / DSM 8339 / NCTC 10426 / 6573</strain>
    </source>
</reference>
<keyword evidence="2" id="KW-0560">Oxidoreductase</keyword>
<evidence type="ECO:0000313" key="3">
    <source>
        <dbReference type="EMBL" id="EEV87538.1"/>
    </source>
</evidence>
<dbReference type="EMBL" id="ACKY01000128">
    <property type="protein sequence ID" value="EEV87538.1"/>
    <property type="molecule type" value="Genomic_DNA"/>
</dbReference>
<dbReference type="Pfam" id="PF13561">
    <property type="entry name" value="adh_short_C2"/>
    <property type="match status" value="1"/>
</dbReference>
<dbReference type="HOGENOM" id="CLU_010194_1_0_6"/>